<dbReference type="InterPro" id="IPR000157">
    <property type="entry name" value="TIR_dom"/>
</dbReference>
<comment type="caution">
    <text evidence="3">The sequence shown here is derived from an EMBL/GenBank/DDBJ whole genome shotgun (WGS) entry which is preliminary data.</text>
</comment>
<proteinExistence type="predicted"/>
<dbReference type="GO" id="GO:0007165">
    <property type="term" value="P:signal transduction"/>
    <property type="evidence" value="ECO:0007669"/>
    <property type="project" value="InterPro"/>
</dbReference>
<evidence type="ECO:0000313" key="4">
    <source>
        <dbReference type="Proteomes" id="UP001372338"/>
    </source>
</evidence>
<dbReference type="SUPFAM" id="SSF52200">
    <property type="entry name" value="Toll/Interleukin receptor TIR domain"/>
    <property type="match status" value="1"/>
</dbReference>
<dbReference type="Pfam" id="PF01582">
    <property type="entry name" value="TIR"/>
    <property type="match status" value="1"/>
</dbReference>
<dbReference type="EMBL" id="JAYWIO010000006">
    <property type="protein sequence ID" value="KAK7257394.1"/>
    <property type="molecule type" value="Genomic_DNA"/>
</dbReference>
<keyword evidence="4" id="KW-1185">Reference proteome</keyword>
<dbReference type="SMART" id="SM00255">
    <property type="entry name" value="TIR"/>
    <property type="match status" value="1"/>
</dbReference>
<feature type="domain" description="TIR" evidence="2">
    <location>
        <begin position="12"/>
        <end position="146"/>
    </location>
</feature>
<dbReference type="PANTHER" id="PTHR32009:SF146">
    <property type="entry name" value="TIR DOMAIN-CONTAINING PROTEIN"/>
    <property type="match status" value="1"/>
</dbReference>
<reference evidence="3 4" key="1">
    <citation type="submission" date="2024-01" db="EMBL/GenBank/DDBJ databases">
        <title>The genomes of 5 underutilized Papilionoideae crops provide insights into root nodulation and disease resistanc.</title>
        <authorList>
            <person name="Yuan L."/>
        </authorList>
    </citation>
    <scope>NUCLEOTIDE SEQUENCE [LARGE SCALE GENOMIC DNA]</scope>
    <source>
        <strain evidence="3">ZHUSHIDOU_FW_LH</strain>
        <tissue evidence="3">Leaf</tissue>
    </source>
</reference>
<dbReference type="Gene3D" id="3.40.50.10140">
    <property type="entry name" value="Toll/interleukin-1 receptor homology (TIR) domain"/>
    <property type="match status" value="1"/>
</dbReference>
<keyword evidence="1" id="KW-0520">NAD</keyword>
<evidence type="ECO:0000313" key="3">
    <source>
        <dbReference type="EMBL" id="KAK7257394.1"/>
    </source>
</evidence>
<accession>A0AAN9HXI2</accession>
<sequence>MASSSSRQPYGWKYDVFMSFRGPDTRHGFTTDLRHALSNKGIMTFMDTRLEKGTPLEPALLGAIERSWISIVVFSLNYAGSRWCLDEPLKIMECHRNNAQVVVPIFYCVEPFHVRHQRGAFGDGYKRLAAVERNHSDPKVSCGGPG</sequence>
<dbReference type="InterPro" id="IPR035897">
    <property type="entry name" value="Toll_tir_struct_dom_sf"/>
</dbReference>
<name>A0AAN9HXI2_CROPI</name>
<dbReference type="Proteomes" id="UP001372338">
    <property type="component" value="Unassembled WGS sequence"/>
</dbReference>
<evidence type="ECO:0000256" key="1">
    <source>
        <dbReference type="ARBA" id="ARBA00023027"/>
    </source>
</evidence>
<organism evidence="3 4">
    <name type="scientific">Crotalaria pallida</name>
    <name type="common">Smooth rattlebox</name>
    <name type="synonym">Crotalaria striata</name>
    <dbReference type="NCBI Taxonomy" id="3830"/>
    <lineage>
        <taxon>Eukaryota</taxon>
        <taxon>Viridiplantae</taxon>
        <taxon>Streptophyta</taxon>
        <taxon>Embryophyta</taxon>
        <taxon>Tracheophyta</taxon>
        <taxon>Spermatophyta</taxon>
        <taxon>Magnoliopsida</taxon>
        <taxon>eudicotyledons</taxon>
        <taxon>Gunneridae</taxon>
        <taxon>Pentapetalae</taxon>
        <taxon>rosids</taxon>
        <taxon>fabids</taxon>
        <taxon>Fabales</taxon>
        <taxon>Fabaceae</taxon>
        <taxon>Papilionoideae</taxon>
        <taxon>50 kb inversion clade</taxon>
        <taxon>genistoids sensu lato</taxon>
        <taxon>core genistoids</taxon>
        <taxon>Crotalarieae</taxon>
        <taxon>Crotalaria</taxon>
    </lineage>
</organism>
<protein>
    <recommendedName>
        <fullName evidence="2">TIR domain-containing protein</fullName>
    </recommendedName>
</protein>
<dbReference type="PROSITE" id="PS50104">
    <property type="entry name" value="TIR"/>
    <property type="match status" value="1"/>
</dbReference>
<dbReference type="PANTHER" id="PTHR32009">
    <property type="entry name" value="TMV RESISTANCE PROTEIN N-LIKE"/>
    <property type="match status" value="1"/>
</dbReference>
<gene>
    <name evidence="3" type="ORF">RIF29_31342</name>
</gene>
<evidence type="ECO:0000259" key="2">
    <source>
        <dbReference type="PROSITE" id="PS50104"/>
    </source>
</evidence>
<dbReference type="AlphaFoldDB" id="A0AAN9HXI2"/>